<comment type="subunit">
    <text evidence="2">Homotetramer.</text>
</comment>
<dbReference type="OrthoDB" id="3647at2759"/>
<evidence type="ECO:0000256" key="9">
    <source>
        <dbReference type="ARBA" id="ARBA00022691"/>
    </source>
</evidence>
<feature type="binding site" evidence="13">
    <location>
        <position position="138"/>
    </location>
    <ligand>
        <name>S-adenosyl-L-methionine</name>
        <dbReference type="ChEBI" id="CHEBI:59789"/>
    </ligand>
</feature>
<feature type="binding site" evidence="13">
    <location>
        <position position="41"/>
    </location>
    <ligand>
        <name>S-adenosyl-L-methionine</name>
        <dbReference type="ChEBI" id="CHEBI:59789"/>
    </ligand>
</feature>
<dbReference type="InterPro" id="IPR041698">
    <property type="entry name" value="Methyltransf_25"/>
</dbReference>
<feature type="binding site" evidence="13">
    <location>
        <position position="31"/>
    </location>
    <ligand>
        <name>S-adenosyl-L-methionine</name>
        <dbReference type="ChEBI" id="CHEBI:59789"/>
    </ligand>
</feature>
<name>A0A7M7KM82_VARDE</name>
<dbReference type="EC" id="2.1.1.20" evidence="3"/>
<feature type="binding site" evidence="13">
    <location>
        <position position="22"/>
    </location>
    <ligand>
        <name>S-adenosyl-L-methionine</name>
        <dbReference type="ChEBI" id="CHEBI:59789"/>
    </ligand>
</feature>
<dbReference type="GO" id="GO:0006730">
    <property type="term" value="P:one-carbon metabolic process"/>
    <property type="evidence" value="ECO:0007669"/>
    <property type="project" value="TreeGrafter"/>
</dbReference>
<feature type="binding site" evidence="13">
    <location>
        <position position="86"/>
    </location>
    <ligand>
        <name>S-adenosyl-L-methionine</name>
        <dbReference type="ChEBI" id="CHEBI:59789"/>
    </ligand>
</feature>
<organism evidence="15 16">
    <name type="scientific">Varroa destructor</name>
    <name type="common">Honeybee mite</name>
    <dbReference type="NCBI Taxonomy" id="109461"/>
    <lineage>
        <taxon>Eukaryota</taxon>
        <taxon>Metazoa</taxon>
        <taxon>Ecdysozoa</taxon>
        <taxon>Arthropoda</taxon>
        <taxon>Chelicerata</taxon>
        <taxon>Arachnida</taxon>
        <taxon>Acari</taxon>
        <taxon>Parasitiformes</taxon>
        <taxon>Mesostigmata</taxon>
        <taxon>Gamasina</taxon>
        <taxon>Dermanyssoidea</taxon>
        <taxon>Varroidae</taxon>
        <taxon>Varroa</taxon>
    </lineage>
</organism>
<dbReference type="GO" id="GO:0006111">
    <property type="term" value="P:regulation of gluconeogenesis"/>
    <property type="evidence" value="ECO:0007669"/>
    <property type="project" value="TreeGrafter"/>
</dbReference>
<evidence type="ECO:0000256" key="8">
    <source>
        <dbReference type="ARBA" id="ARBA00022679"/>
    </source>
</evidence>
<dbReference type="GO" id="GO:0046498">
    <property type="term" value="P:S-adenosylhomocysteine metabolic process"/>
    <property type="evidence" value="ECO:0007669"/>
    <property type="project" value="TreeGrafter"/>
</dbReference>
<evidence type="ECO:0000256" key="4">
    <source>
        <dbReference type="ARBA" id="ARBA00019972"/>
    </source>
</evidence>
<dbReference type="FunCoup" id="A0A7M7KM82">
    <property type="interactions" value="64"/>
</dbReference>
<dbReference type="GO" id="GO:0005829">
    <property type="term" value="C:cytosol"/>
    <property type="evidence" value="ECO:0007669"/>
    <property type="project" value="TreeGrafter"/>
</dbReference>
<evidence type="ECO:0000256" key="1">
    <source>
        <dbReference type="ARBA" id="ARBA00004496"/>
    </source>
</evidence>
<comment type="catalytic activity">
    <reaction evidence="11">
        <text>glycine + S-adenosyl-L-methionine = sarcosine + S-adenosyl-L-homocysteine + H(+)</text>
        <dbReference type="Rhea" id="RHEA:19937"/>
        <dbReference type="ChEBI" id="CHEBI:15378"/>
        <dbReference type="ChEBI" id="CHEBI:57305"/>
        <dbReference type="ChEBI" id="CHEBI:57433"/>
        <dbReference type="ChEBI" id="CHEBI:57856"/>
        <dbReference type="ChEBI" id="CHEBI:59789"/>
        <dbReference type="EC" id="2.1.1.20"/>
    </reaction>
    <physiologicalReaction direction="left-to-right" evidence="11">
        <dbReference type="Rhea" id="RHEA:19938"/>
    </physiologicalReaction>
</comment>
<dbReference type="Proteomes" id="UP000594260">
    <property type="component" value="Unplaced"/>
</dbReference>
<dbReference type="GO" id="GO:0032259">
    <property type="term" value="P:methylation"/>
    <property type="evidence" value="ECO:0007669"/>
    <property type="project" value="UniProtKB-KW"/>
</dbReference>
<comment type="similarity">
    <text evidence="12">Belongs to the class I-like SAM-binding methyltransferase superfamily. Glycine N-methyltransferase family.</text>
</comment>
<dbReference type="GO" id="GO:1904047">
    <property type="term" value="F:S-adenosyl-L-methionine binding"/>
    <property type="evidence" value="ECO:0007669"/>
    <property type="project" value="TreeGrafter"/>
</dbReference>
<dbReference type="GO" id="GO:0017174">
    <property type="term" value="F:glycine N-methyltransferase activity"/>
    <property type="evidence" value="ECO:0007669"/>
    <property type="project" value="UniProtKB-EC"/>
</dbReference>
<dbReference type="Pfam" id="PF13649">
    <property type="entry name" value="Methyltransf_25"/>
    <property type="match status" value="1"/>
</dbReference>
<evidence type="ECO:0000256" key="2">
    <source>
        <dbReference type="ARBA" id="ARBA00011881"/>
    </source>
</evidence>
<dbReference type="PANTHER" id="PTHR16458:SF2">
    <property type="entry name" value="GLYCINE N-METHYLTRANSFERASE"/>
    <property type="match status" value="1"/>
</dbReference>
<evidence type="ECO:0000256" key="6">
    <source>
        <dbReference type="ARBA" id="ARBA00022553"/>
    </source>
</evidence>
<dbReference type="OMA" id="LETGCAP"/>
<dbReference type="PIRSF" id="PIRSF000385">
    <property type="entry name" value="Gly_N-mtase"/>
    <property type="match status" value="1"/>
</dbReference>
<keyword evidence="5" id="KW-0963">Cytoplasm</keyword>
<dbReference type="GO" id="GO:0005542">
    <property type="term" value="F:folic acid binding"/>
    <property type="evidence" value="ECO:0007669"/>
    <property type="project" value="UniProtKB-KW"/>
</dbReference>
<dbReference type="GO" id="GO:0046500">
    <property type="term" value="P:S-adenosylmethionine metabolic process"/>
    <property type="evidence" value="ECO:0007669"/>
    <property type="project" value="TreeGrafter"/>
</dbReference>
<dbReference type="GO" id="GO:0051289">
    <property type="term" value="P:protein homotetramerization"/>
    <property type="evidence" value="ECO:0007669"/>
    <property type="project" value="TreeGrafter"/>
</dbReference>
<keyword evidence="9 12" id="KW-0949">S-adenosyl-L-methionine</keyword>
<evidence type="ECO:0000256" key="10">
    <source>
        <dbReference type="ARBA" id="ARBA00022954"/>
    </source>
</evidence>
<evidence type="ECO:0000256" key="7">
    <source>
        <dbReference type="ARBA" id="ARBA00022603"/>
    </source>
</evidence>
<reference evidence="15" key="1">
    <citation type="submission" date="2021-01" db="UniProtKB">
        <authorList>
            <consortium name="EnsemblMetazoa"/>
        </authorList>
    </citation>
    <scope>IDENTIFICATION</scope>
</reference>
<feature type="domain" description="Methyltransferase" evidence="14">
    <location>
        <begin position="61"/>
        <end position="170"/>
    </location>
</feature>
<keyword evidence="8 12" id="KW-0808">Transferase</keyword>
<keyword evidence="7 12" id="KW-0489">Methyltransferase</keyword>
<dbReference type="AlphaFoldDB" id="A0A7M7KM82"/>
<dbReference type="InterPro" id="IPR014369">
    <property type="entry name" value="Gly/Sar_N_MeTrfase"/>
</dbReference>
<dbReference type="PROSITE" id="PS51600">
    <property type="entry name" value="SAM_GNMT"/>
    <property type="match status" value="1"/>
</dbReference>
<sequence length="309" mass="35526">MADGVYHTRSRGVGVEGIPDQYADGKAAKLWEVYIGEKNDRTKHYKEFLTGKLRELGIHHVLDVACGTGIDSIMLLEEGFRVTSTDASDRMLKYALKTRWNRRKEPAFDDWVIEEGNWLTLPDDIVKPPGGFDAVVCLGNSFSHLPDIHKDGQTHVRAIRNFWEMIKPGGYLIIDHRNYDYILDKGKTPPNSIYYNSKHIKSIETGVLLLNNKPHQVCLDYHMDVSGLTGKFDKQTDSEFTKKGRYDGELSSYFRLSYFPHRLKDFHSMLTEVFGKQVRHETYGDFQPLHAIQDPAFYIHIIQKQGESN</sequence>
<evidence type="ECO:0000256" key="12">
    <source>
        <dbReference type="PIRNR" id="PIRNR000385"/>
    </source>
</evidence>
<evidence type="ECO:0000259" key="14">
    <source>
        <dbReference type="Pfam" id="PF13649"/>
    </source>
</evidence>
<dbReference type="GO" id="GO:1901052">
    <property type="term" value="P:sarcosine metabolic process"/>
    <property type="evidence" value="ECO:0007669"/>
    <property type="project" value="TreeGrafter"/>
</dbReference>
<feature type="binding site" evidence="13">
    <location>
        <position position="65"/>
    </location>
    <ligand>
        <name>S-adenosyl-L-methionine</name>
        <dbReference type="ChEBI" id="CHEBI:59789"/>
    </ligand>
</feature>
<dbReference type="PANTHER" id="PTHR16458">
    <property type="entry name" value="GLYCINE N-METHYLTRANSFERASE"/>
    <property type="match status" value="1"/>
</dbReference>
<evidence type="ECO:0000313" key="16">
    <source>
        <dbReference type="Proteomes" id="UP000594260"/>
    </source>
</evidence>
<proteinExistence type="inferred from homology"/>
<keyword evidence="6" id="KW-0597">Phosphoprotein</keyword>
<keyword evidence="10" id="KW-0290">Folate-binding</keyword>
<dbReference type="KEGG" id="vde:111253606"/>
<dbReference type="SUPFAM" id="SSF53335">
    <property type="entry name" value="S-adenosyl-L-methionine-dependent methyltransferases"/>
    <property type="match status" value="1"/>
</dbReference>
<dbReference type="RefSeq" id="XP_022669014.1">
    <property type="nucleotide sequence ID" value="XM_022813279.1"/>
</dbReference>
<dbReference type="GO" id="GO:0016594">
    <property type="term" value="F:glycine binding"/>
    <property type="evidence" value="ECO:0007669"/>
    <property type="project" value="TreeGrafter"/>
</dbReference>
<evidence type="ECO:0000256" key="13">
    <source>
        <dbReference type="PIRSR" id="PIRSR000385-2"/>
    </source>
</evidence>
<dbReference type="InterPro" id="IPR029063">
    <property type="entry name" value="SAM-dependent_MTases_sf"/>
</dbReference>
<evidence type="ECO:0000313" key="15">
    <source>
        <dbReference type="EnsemblMetazoa" id="XP_022669014"/>
    </source>
</evidence>
<feature type="binding site" evidence="13">
    <location>
        <begin position="117"/>
        <end position="118"/>
    </location>
    <ligand>
        <name>S-adenosyl-L-methionine</name>
        <dbReference type="ChEBI" id="CHEBI:59789"/>
    </ligand>
</feature>
<dbReference type="GO" id="GO:0042802">
    <property type="term" value="F:identical protein binding"/>
    <property type="evidence" value="ECO:0007669"/>
    <property type="project" value="TreeGrafter"/>
</dbReference>
<dbReference type="CDD" id="cd02440">
    <property type="entry name" value="AdoMet_MTases"/>
    <property type="match status" value="1"/>
</dbReference>
<keyword evidence="16" id="KW-1185">Reference proteome</keyword>
<dbReference type="FunFam" id="3.40.50.150:FF:000113">
    <property type="entry name" value="Glycine N-methyltransferase"/>
    <property type="match status" value="1"/>
</dbReference>
<dbReference type="Gene3D" id="3.40.50.150">
    <property type="entry name" value="Vaccinia Virus protein VP39"/>
    <property type="match status" value="1"/>
</dbReference>
<accession>A0A7M7KM82</accession>
<comment type="subcellular location">
    <subcellularLocation>
        <location evidence="1">Cytoplasm</location>
    </subcellularLocation>
</comment>
<evidence type="ECO:0000256" key="11">
    <source>
        <dbReference type="ARBA" id="ARBA00048261"/>
    </source>
</evidence>
<dbReference type="InParanoid" id="A0A7M7KM82"/>
<dbReference type="EnsemblMetazoa" id="XM_022813279">
    <property type="protein sequence ID" value="XP_022669014"/>
    <property type="gene ID" value="LOC111253606"/>
</dbReference>
<protein>
    <recommendedName>
        <fullName evidence="4">Glycine N-methyltransferase</fullName>
        <ecNumber evidence="3">2.1.1.20</ecNumber>
    </recommendedName>
</protein>
<dbReference type="GeneID" id="111253606"/>
<evidence type="ECO:0000256" key="5">
    <source>
        <dbReference type="ARBA" id="ARBA00022490"/>
    </source>
</evidence>
<dbReference type="Gene3D" id="3.30.46.10">
    <property type="entry name" value="Glycine N-methyltransferase, chain A, domain 1"/>
    <property type="match status" value="1"/>
</dbReference>
<evidence type="ECO:0000256" key="3">
    <source>
        <dbReference type="ARBA" id="ARBA00011999"/>
    </source>
</evidence>